<evidence type="ECO:0000313" key="1">
    <source>
        <dbReference type="EMBL" id="PKY02352.1"/>
    </source>
</evidence>
<dbReference type="VEuPathDB" id="FungiDB:P168DRAFT_45775"/>
<accession>A0A2I1CXL0</accession>
<dbReference type="RefSeq" id="XP_024690946.1">
    <property type="nucleotide sequence ID" value="XM_024841955.1"/>
</dbReference>
<organism evidence="1 2">
    <name type="scientific">Aspergillus campestris (strain IBT 28561)</name>
    <dbReference type="NCBI Taxonomy" id="1392248"/>
    <lineage>
        <taxon>Eukaryota</taxon>
        <taxon>Fungi</taxon>
        <taxon>Dikarya</taxon>
        <taxon>Ascomycota</taxon>
        <taxon>Pezizomycotina</taxon>
        <taxon>Eurotiomycetes</taxon>
        <taxon>Eurotiomycetidae</taxon>
        <taxon>Eurotiales</taxon>
        <taxon>Aspergillaceae</taxon>
        <taxon>Aspergillus</taxon>
        <taxon>Aspergillus subgen. Circumdati</taxon>
    </lineage>
</organism>
<dbReference type="GeneID" id="36549484"/>
<dbReference type="EMBL" id="MSFM01000010">
    <property type="protein sequence ID" value="PKY02352.1"/>
    <property type="molecule type" value="Genomic_DNA"/>
</dbReference>
<name>A0A2I1CXL0_ASPC2</name>
<proteinExistence type="predicted"/>
<gene>
    <name evidence="1" type="ORF">P168DRAFT_45775</name>
</gene>
<reference evidence="1" key="1">
    <citation type="submission" date="2016-12" db="EMBL/GenBank/DDBJ databases">
        <title>The genomes of Aspergillus section Nigri reveals drivers in fungal speciation.</title>
        <authorList>
            <consortium name="DOE Joint Genome Institute"/>
            <person name="Vesth T.C."/>
            <person name="Nybo J."/>
            <person name="Theobald S."/>
            <person name="Brandl J."/>
            <person name="Frisvad J.C."/>
            <person name="Nielsen K.F."/>
            <person name="Lyhne E.K."/>
            <person name="Kogle M.E."/>
            <person name="Kuo A."/>
            <person name="Riley R."/>
            <person name="Clum A."/>
            <person name="Nolan M."/>
            <person name="Lipzen A."/>
            <person name="Salamov A."/>
            <person name="Henrissat B."/>
            <person name="Wiebenga A."/>
            <person name="De vries R.P."/>
            <person name="Grigoriev I.V."/>
            <person name="Mortensen U.H."/>
            <person name="Andersen M.R."/>
            <person name="Baker S.E."/>
        </authorList>
    </citation>
    <scope>NUCLEOTIDE SEQUENCE</scope>
    <source>
        <strain evidence="1">IBT 28561</strain>
    </source>
</reference>
<keyword evidence="2" id="KW-1185">Reference proteome</keyword>
<evidence type="ECO:0000313" key="2">
    <source>
        <dbReference type="Proteomes" id="UP000234254"/>
    </source>
</evidence>
<dbReference type="AlphaFoldDB" id="A0A2I1CXL0"/>
<dbReference type="Proteomes" id="UP000234254">
    <property type="component" value="Unassembled WGS sequence"/>
</dbReference>
<sequence length="92" mass="10636">MLRFTKHQSIYIHMPSRLLFSQPARNRRVCRLGQLAQIFLNIGRHLPRNTKAECIAASFLSICVDDLLSLKEMKISRVLVYLHVLASMITLQ</sequence>
<comment type="caution">
    <text evidence="1">The sequence shown here is derived from an EMBL/GenBank/DDBJ whole genome shotgun (WGS) entry which is preliminary data.</text>
</comment>
<protein>
    <submittedName>
        <fullName evidence="1">Uncharacterized protein</fullName>
    </submittedName>
</protein>